<evidence type="ECO:0000313" key="7">
    <source>
        <dbReference type="EMBL" id="KXF82097.1"/>
    </source>
</evidence>
<dbReference type="Gene3D" id="3.90.1150.10">
    <property type="entry name" value="Aspartate Aminotransferase, domain 1"/>
    <property type="match status" value="1"/>
</dbReference>
<evidence type="ECO:0000256" key="4">
    <source>
        <dbReference type="ARBA" id="ARBA00023125"/>
    </source>
</evidence>
<keyword evidence="8" id="KW-1185">Reference proteome</keyword>
<dbReference type="Proteomes" id="UP000070529">
    <property type="component" value="Unassembled WGS sequence"/>
</dbReference>
<keyword evidence="3" id="KW-0805">Transcription regulation</keyword>
<evidence type="ECO:0000259" key="6">
    <source>
        <dbReference type="PROSITE" id="PS50949"/>
    </source>
</evidence>
<organism evidence="7 8">
    <name type="scientific">Enterovibrio coralii</name>
    <dbReference type="NCBI Taxonomy" id="294935"/>
    <lineage>
        <taxon>Bacteria</taxon>
        <taxon>Pseudomonadati</taxon>
        <taxon>Pseudomonadota</taxon>
        <taxon>Gammaproteobacteria</taxon>
        <taxon>Vibrionales</taxon>
        <taxon>Vibrionaceae</taxon>
        <taxon>Enterovibrio</taxon>
    </lineage>
</organism>
<evidence type="ECO:0000256" key="3">
    <source>
        <dbReference type="ARBA" id="ARBA00023015"/>
    </source>
</evidence>
<dbReference type="InterPro" id="IPR036388">
    <property type="entry name" value="WH-like_DNA-bd_sf"/>
</dbReference>
<accession>A0A135I9I7</accession>
<evidence type="ECO:0000256" key="5">
    <source>
        <dbReference type="ARBA" id="ARBA00023163"/>
    </source>
</evidence>
<dbReference type="InterPro" id="IPR036390">
    <property type="entry name" value="WH_DNA-bd_sf"/>
</dbReference>
<dbReference type="STRING" id="294935.ATN88_20090"/>
<dbReference type="GO" id="GO:0030170">
    <property type="term" value="F:pyridoxal phosphate binding"/>
    <property type="evidence" value="ECO:0007669"/>
    <property type="project" value="InterPro"/>
</dbReference>
<evidence type="ECO:0000313" key="8">
    <source>
        <dbReference type="Proteomes" id="UP000070529"/>
    </source>
</evidence>
<gene>
    <name evidence="7" type="ORF">ATN88_20090</name>
</gene>
<evidence type="ECO:0000256" key="1">
    <source>
        <dbReference type="ARBA" id="ARBA00005384"/>
    </source>
</evidence>
<dbReference type="Pfam" id="PF00155">
    <property type="entry name" value="Aminotran_1_2"/>
    <property type="match status" value="1"/>
</dbReference>
<dbReference type="CDD" id="cd00609">
    <property type="entry name" value="AAT_like"/>
    <property type="match status" value="1"/>
</dbReference>
<keyword evidence="4" id="KW-0238">DNA-binding</keyword>
<dbReference type="Gene3D" id="3.40.640.10">
    <property type="entry name" value="Type I PLP-dependent aspartate aminotransferase-like (Major domain)"/>
    <property type="match status" value="1"/>
</dbReference>
<dbReference type="InterPro" id="IPR015421">
    <property type="entry name" value="PyrdxlP-dep_Trfase_major"/>
</dbReference>
<evidence type="ECO:0000256" key="2">
    <source>
        <dbReference type="ARBA" id="ARBA00022898"/>
    </source>
</evidence>
<dbReference type="OrthoDB" id="9804020at2"/>
<dbReference type="PROSITE" id="PS50949">
    <property type="entry name" value="HTH_GNTR"/>
    <property type="match status" value="1"/>
</dbReference>
<keyword evidence="5" id="KW-0804">Transcription</keyword>
<dbReference type="PANTHER" id="PTHR46577:SF1">
    <property type="entry name" value="HTH-TYPE TRANSCRIPTIONAL REGULATORY PROTEIN GABR"/>
    <property type="match status" value="1"/>
</dbReference>
<dbReference type="InterPro" id="IPR004839">
    <property type="entry name" value="Aminotransferase_I/II_large"/>
</dbReference>
<dbReference type="SMART" id="SM00345">
    <property type="entry name" value="HTH_GNTR"/>
    <property type="match status" value="1"/>
</dbReference>
<dbReference type="Gene3D" id="1.10.10.10">
    <property type="entry name" value="Winged helix-like DNA-binding domain superfamily/Winged helix DNA-binding domain"/>
    <property type="match status" value="1"/>
</dbReference>
<keyword evidence="2" id="KW-0663">Pyridoxal phosphate</keyword>
<dbReference type="SUPFAM" id="SSF46785">
    <property type="entry name" value="Winged helix' DNA-binding domain"/>
    <property type="match status" value="1"/>
</dbReference>
<dbReference type="EMBL" id="LNTY01000030">
    <property type="protein sequence ID" value="KXF82097.1"/>
    <property type="molecule type" value="Genomic_DNA"/>
</dbReference>
<dbReference type="RefSeq" id="WP_067414891.1">
    <property type="nucleotide sequence ID" value="NZ_LNTY01000030.1"/>
</dbReference>
<protein>
    <submittedName>
        <fullName evidence="7">GntR family transcriptional regulator</fullName>
    </submittedName>
</protein>
<dbReference type="SUPFAM" id="SSF53383">
    <property type="entry name" value="PLP-dependent transferases"/>
    <property type="match status" value="1"/>
</dbReference>
<dbReference type="InterPro" id="IPR051446">
    <property type="entry name" value="HTH_trans_reg/aminotransferase"/>
</dbReference>
<dbReference type="InterPro" id="IPR000524">
    <property type="entry name" value="Tscrpt_reg_HTH_GntR"/>
</dbReference>
<dbReference type="GO" id="GO:0003700">
    <property type="term" value="F:DNA-binding transcription factor activity"/>
    <property type="evidence" value="ECO:0007669"/>
    <property type="project" value="InterPro"/>
</dbReference>
<name>A0A135I9I7_9GAMM</name>
<dbReference type="CDD" id="cd07377">
    <property type="entry name" value="WHTH_GntR"/>
    <property type="match status" value="1"/>
</dbReference>
<dbReference type="InterPro" id="IPR015422">
    <property type="entry name" value="PyrdxlP-dep_Trfase_small"/>
</dbReference>
<dbReference type="PANTHER" id="PTHR46577">
    <property type="entry name" value="HTH-TYPE TRANSCRIPTIONAL REGULATORY PROTEIN GABR"/>
    <property type="match status" value="1"/>
</dbReference>
<dbReference type="Pfam" id="PF00392">
    <property type="entry name" value="GntR"/>
    <property type="match status" value="1"/>
</dbReference>
<sequence length="445" mass="48848">MSEAKFRDIAQLIEARIDEGVYPANAKLPPHRELAAEFNTTPVTISKAYKLLAELKRVESFVGRGTFVIGPSALSTAIQAKDGEGFNFSILQPCIHLNLRQVRQAYRDATETLDVSLLAYAEQSGHEAHRQSGVKWLQRFGVTDASIENTLLTSGAQQALSLVINTLTQPGDVIAAESLTYPGILAVAELSSRNVVPVEMDAQGLCPKALKRVLKTDKPKLVITLPSHQNPTGITMGEKRKAEIAKVMATSSAYLVEDDIYAFLNDEVITSISSRIPDKGIYLTSLSKAISPAMRCGYIKAPLHLIPLLNAHIRAEIWLASPLNFMVATQLIDSNTAFTLAEGQRSEAKARQRMTENILGPFEQTPSGFHVWLPLPPHWSAERFTTEAKKEGITLSSGVHFSANGKEDKHVRLSLMAIASRATFEEGLETLRQLLTKKPLPNVEF</sequence>
<proteinExistence type="inferred from homology"/>
<comment type="similarity">
    <text evidence="1">In the C-terminal section; belongs to the class-I pyridoxal-phosphate-dependent aminotransferase family.</text>
</comment>
<comment type="caution">
    <text evidence="7">The sequence shown here is derived from an EMBL/GenBank/DDBJ whole genome shotgun (WGS) entry which is preliminary data.</text>
</comment>
<reference evidence="7 8" key="1">
    <citation type="submission" date="2015-11" db="EMBL/GenBank/DDBJ databases">
        <title>Genomic Taxonomy of the Vibrionaceae.</title>
        <authorList>
            <person name="Gomez-Gil B."/>
            <person name="Enciso-Ibarra J."/>
        </authorList>
    </citation>
    <scope>NUCLEOTIDE SEQUENCE [LARGE SCALE GENOMIC DNA]</scope>
    <source>
        <strain evidence="7 8">CAIM 912</strain>
    </source>
</reference>
<dbReference type="GO" id="GO:0003677">
    <property type="term" value="F:DNA binding"/>
    <property type="evidence" value="ECO:0007669"/>
    <property type="project" value="UniProtKB-KW"/>
</dbReference>
<feature type="domain" description="HTH gntR-type" evidence="6">
    <location>
        <begin position="3"/>
        <end position="71"/>
    </location>
</feature>
<dbReference type="InterPro" id="IPR015424">
    <property type="entry name" value="PyrdxlP-dep_Trfase"/>
</dbReference>
<dbReference type="AlphaFoldDB" id="A0A135I9I7"/>